<dbReference type="EMBL" id="JAAAUY010000090">
    <property type="protein sequence ID" value="KAF9335675.1"/>
    <property type="molecule type" value="Genomic_DNA"/>
</dbReference>
<name>A0A9P5SQ59_9FUNG</name>
<feature type="compositionally biased region" description="Basic and acidic residues" evidence="1">
    <location>
        <begin position="211"/>
        <end position="224"/>
    </location>
</feature>
<evidence type="ECO:0000313" key="3">
    <source>
        <dbReference type="Proteomes" id="UP000696485"/>
    </source>
</evidence>
<comment type="caution">
    <text evidence="2">The sequence shown here is derived from an EMBL/GenBank/DDBJ whole genome shotgun (WGS) entry which is preliminary data.</text>
</comment>
<sequence>MTENTKKRPKVEGERSSSTSSTENIVPSSQFAHDTSWFSQFVTTGTPAPSMLMSQTTSSQYNTKAHSTNQSSKNKTPSASQSRMARTSTSASPKPKIRTSVTGQTFETSQAFQGEAVNATNFFGPPVPSSNLVHHASNQLSQSSSQFFEDRARYSQIVGPERIPLGQVFPPGHGSSSQTNQDHFGQTFQLDQSSTNPIFPEQASSSQLYNDQHRGSSQRTEDLVWRSSQRAKVDGHGSQRLKKESRGSQRDKGSQPMMIKQQVGDNTQRLSQISLDGNWSNSQLSQGESWRSISQFTKSESSYSSAYFYASPWSDNRSAVNSFTIAPSSLTSPSLQSLMNEQSGSTQQTEDNSQIFRQISVNQSQSASRISEAQDWISRVSEVEAWRSGASQHTQSSDDIAPSSHASTIYTSSDSDTDLNDTRSLDPDSELNSDEDDSDDDWGDPDRDDSCDSDTTVRLQQPVLPYDDRASQSQSEYSYSQGSQLSQETVDLEDGYPSRLHVFLEGRHSTEEDINKDAPSQELDYGIGSWMRHPTVAEWMHEPDKDDDEEPFYEPLKRIRHQ</sequence>
<feature type="region of interest" description="Disordered" evidence="1">
    <location>
        <begin position="123"/>
        <end position="144"/>
    </location>
</feature>
<dbReference type="Proteomes" id="UP000696485">
    <property type="component" value="Unassembled WGS sequence"/>
</dbReference>
<feature type="compositionally biased region" description="Acidic residues" evidence="1">
    <location>
        <begin position="427"/>
        <end position="443"/>
    </location>
</feature>
<proteinExistence type="predicted"/>
<keyword evidence="3" id="KW-1185">Reference proteome</keyword>
<feature type="compositionally biased region" description="Polar residues" evidence="1">
    <location>
        <begin position="339"/>
        <end position="351"/>
    </location>
</feature>
<gene>
    <name evidence="2" type="ORF">BG006_010929</name>
</gene>
<feature type="region of interest" description="Disordered" evidence="1">
    <location>
        <begin position="388"/>
        <end position="493"/>
    </location>
</feature>
<evidence type="ECO:0000313" key="2">
    <source>
        <dbReference type="EMBL" id="KAF9335675.1"/>
    </source>
</evidence>
<protein>
    <submittedName>
        <fullName evidence="2">Uncharacterized protein</fullName>
    </submittedName>
</protein>
<feature type="compositionally biased region" description="Polar residues" evidence="1">
    <location>
        <begin position="174"/>
        <end position="210"/>
    </location>
</feature>
<accession>A0A9P5SQ59</accession>
<feature type="region of interest" description="Disordered" evidence="1">
    <location>
        <begin position="42"/>
        <end position="102"/>
    </location>
</feature>
<evidence type="ECO:0000256" key="1">
    <source>
        <dbReference type="SAM" id="MobiDB-lite"/>
    </source>
</evidence>
<feature type="compositionally biased region" description="Polar residues" evidence="1">
    <location>
        <begin position="42"/>
        <end position="92"/>
    </location>
</feature>
<feature type="compositionally biased region" description="Polar residues" evidence="1">
    <location>
        <begin position="389"/>
        <end position="398"/>
    </location>
</feature>
<feature type="compositionally biased region" description="Basic and acidic residues" evidence="1">
    <location>
        <begin position="1"/>
        <end position="15"/>
    </location>
</feature>
<reference evidence="2" key="1">
    <citation type="journal article" date="2020" name="Fungal Divers.">
        <title>Resolving the Mortierellaceae phylogeny through synthesis of multi-gene phylogenetics and phylogenomics.</title>
        <authorList>
            <person name="Vandepol N."/>
            <person name="Liber J."/>
            <person name="Desiro A."/>
            <person name="Na H."/>
            <person name="Kennedy M."/>
            <person name="Barry K."/>
            <person name="Grigoriev I.V."/>
            <person name="Miller A.N."/>
            <person name="O'Donnell K."/>
            <person name="Stajich J.E."/>
            <person name="Bonito G."/>
        </authorList>
    </citation>
    <scope>NUCLEOTIDE SEQUENCE</scope>
    <source>
        <strain evidence="2">NVP1</strain>
    </source>
</reference>
<feature type="region of interest" description="Disordered" evidence="1">
    <location>
        <begin position="1"/>
        <end position="30"/>
    </location>
</feature>
<feature type="compositionally biased region" description="Basic and acidic residues" evidence="1">
    <location>
        <begin position="231"/>
        <end position="253"/>
    </location>
</feature>
<feature type="region of interest" description="Disordered" evidence="1">
    <location>
        <begin position="330"/>
        <end position="351"/>
    </location>
</feature>
<feature type="region of interest" description="Disordered" evidence="1">
    <location>
        <begin position="541"/>
        <end position="562"/>
    </location>
</feature>
<feature type="region of interest" description="Disordered" evidence="1">
    <location>
        <begin position="161"/>
        <end position="266"/>
    </location>
</feature>
<organism evidence="2 3">
    <name type="scientific">Podila minutissima</name>
    <dbReference type="NCBI Taxonomy" id="64525"/>
    <lineage>
        <taxon>Eukaryota</taxon>
        <taxon>Fungi</taxon>
        <taxon>Fungi incertae sedis</taxon>
        <taxon>Mucoromycota</taxon>
        <taxon>Mortierellomycotina</taxon>
        <taxon>Mortierellomycetes</taxon>
        <taxon>Mortierellales</taxon>
        <taxon>Mortierellaceae</taxon>
        <taxon>Podila</taxon>
    </lineage>
</organism>
<dbReference type="AlphaFoldDB" id="A0A9P5SQ59"/>
<feature type="compositionally biased region" description="Low complexity" evidence="1">
    <location>
        <begin position="471"/>
        <end position="488"/>
    </location>
</feature>